<evidence type="ECO:0000313" key="2">
    <source>
        <dbReference type="EMBL" id="RKR74385.1"/>
    </source>
</evidence>
<dbReference type="Gene3D" id="1.10.357.10">
    <property type="entry name" value="Tetracycline Repressor, domain 2"/>
    <property type="match status" value="1"/>
</dbReference>
<dbReference type="Pfam" id="PF18598">
    <property type="entry name" value="TetR_C_36"/>
    <property type="match status" value="1"/>
</dbReference>
<dbReference type="InterPro" id="IPR041485">
    <property type="entry name" value="TetR_C_36"/>
</dbReference>
<proteinExistence type="predicted"/>
<dbReference type="EMBL" id="RBKS01000001">
    <property type="protein sequence ID" value="RKR74385.1"/>
    <property type="molecule type" value="Genomic_DNA"/>
</dbReference>
<evidence type="ECO:0000259" key="1">
    <source>
        <dbReference type="Pfam" id="PF18598"/>
    </source>
</evidence>
<gene>
    <name evidence="2" type="ORF">C8E83_1497</name>
</gene>
<accession>A0A495IGV5</accession>
<protein>
    <submittedName>
        <fullName evidence="2">TetR family transcriptional regulator</fullName>
    </submittedName>
</protein>
<dbReference type="Proteomes" id="UP000280008">
    <property type="component" value="Unassembled WGS sequence"/>
</dbReference>
<keyword evidence="3" id="KW-1185">Reference proteome</keyword>
<comment type="caution">
    <text evidence="2">The sequence shown here is derived from an EMBL/GenBank/DDBJ whole genome shotgun (WGS) entry which is preliminary data.</text>
</comment>
<evidence type="ECO:0000313" key="3">
    <source>
        <dbReference type="Proteomes" id="UP000280008"/>
    </source>
</evidence>
<dbReference type="AlphaFoldDB" id="A0A495IGV5"/>
<feature type="domain" description="QsdR TetR regulatory C-terminal" evidence="1">
    <location>
        <begin position="100"/>
        <end position="210"/>
    </location>
</feature>
<sequence>MQTAAAPTAWAPVAALRVPSDLGRRLDEGRHTDTVRAFVLARRTFLAGERVDMNVLASTLGVDRTSLFRWLGNREALMSEVLWSLAEPTLTRIERSTTDTGAARITRVLAEFVATLIEARYFQDFLKREPTRALSILTRKDSQVQRRYLAAVEAMLEAEVEAGRMRFSLTVHDLAYLLVRISESFTYADLITGEQPSATRARAAFEYVLREP</sequence>
<reference evidence="2 3" key="1">
    <citation type="submission" date="2018-10" db="EMBL/GenBank/DDBJ databases">
        <title>Sequencing the genomes of 1000 actinobacteria strains.</title>
        <authorList>
            <person name="Klenk H.-P."/>
        </authorList>
    </citation>
    <scope>NUCLEOTIDE SEQUENCE [LARGE SCALE GENOMIC DNA]</scope>
    <source>
        <strain evidence="2 3">DSM 17894</strain>
    </source>
</reference>
<name>A0A495IGV5_9MICO</name>
<organism evidence="2 3">
    <name type="scientific">Frondihabitans australicus</name>
    <dbReference type="NCBI Taxonomy" id="386892"/>
    <lineage>
        <taxon>Bacteria</taxon>
        <taxon>Bacillati</taxon>
        <taxon>Actinomycetota</taxon>
        <taxon>Actinomycetes</taxon>
        <taxon>Micrococcales</taxon>
        <taxon>Microbacteriaceae</taxon>
        <taxon>Frondihabitans</taxon>
    </lineage>
</organism>